<evidence type="ECO:0000313" key="2">
    <source>
        <dbReference type="EMBL" id="MBF6057378.1"/>
    </source>
</evidence>
<dbReference type="EMBL" id="JACBGI020000003">
    <property type="protein sequence ID" value="MBF6057378.1"/>
    <property type="molecule type" value="Genomic_DNA"/>
</dbReference>
<name>A0ABS0BU60_9GAMM</name>
<accession>A0ABS0BU60</accession>
<reference evidence="2 3" key="2">
    <citation type="submission" date="2020-11" db="EMBL/GenBank/DDBJ databases">
        <title>Sulfur oxidizing isolate from Hospital Hole Sinkhole.</title>
        <authorList>
            <person name="Scott K.M."/>
        </authorList>
    </citation>
    <scope>NUCLEOTIDE SEQUENCE [LARGE SCALE GENOMIC DNA]</scope>
    <source>
        <strain evidence="2 3">HH1</strain>
    </source>
</reference>
<keyword evidence="1" id="KW-0732">Signal</keyword>
<reference evidence="2 3" key="1">
    <citation type="submission" date="2020-06" db="EMBL/GenBank/DDBJ databases">
        <authorList>
            <person name="Scott K."/>
        </authorList>
    </citation>
    <scope>NUCLEOTIDE SEQUENCE [LARGE SCALE GENOMIC DNA]</scope>
    <source>
        <strain evidence="2 3">HH1</strain>
    </source>
</reference>
<keyword evidence="3" id="KW-1185">Reference proteome</keyword>
<comment type="caution">
    <text evidence="2">The sequence shown here is derived from an EMBL/GenBank/DDBJ whole genome shotgun (WGS) entry which is preliminary data.</text>
</comment>
<feature type="chain" id="PRO_5045680043" evidence="1">
    <location>
        <begin position="19"/>
        <end position="68"/>
    </location>
</feature>
<keyword evidence="2" id="KW-0449">Lipoprotein</keyword>
<organism evidence="2 3">
    <name type="scientific">Thiomicrorhabdus heinhorstiae</name>
    <dbReference type="NCBI Taxonomy" id="2748010"/>
    <lineage>
        <taxon>Bacteria</taxon>
        <taxon>Pseudomonadati</taxon>
        <taxon>Pseudomonadota</taxon>
        <taxon>Gammaproteobacteria</taxon>
        <taxon>Thiotrichales</taxon>
        <taxon>Piscirickettsiaceae</taxon>
        <taxon>Thiomicrorhabdus</taxon>
    </lineage>
</organism>
<dbReference type="PROSITE" id="PS51257">
    <property type="entry name" value="PROKAR_LIPOPROTEIN"/>
    <property type="match status" value="1"/>
</dbReference>
<gene>
    <name evidence="2" type="ORF">H8792_003400</name>
</gene>
<protein>
    <submittedName>
        <fullName evidence="2">Lipoprotein</fullName>
    </submittedName>
</protein>
<feature type="signal peptide" evidence="1">
    <location>
        <begin position="1"/>
        <end position="18"/>
    </location>
</feature>
<evidence type="ECO:0000256" key="1">
    <source>
        <dbReference type="SAM" id="SignalP"/>
    </source>
</evidence>
<dbReference type="RefSeq" id="WP_185977524.1">
    <property type="nucleotide sequence ID" value="NZ_JACBGI020000003.1"/>
</dbReference>
<sequence>MKKIILIALGAVVLSACASSQSVQKRFQLEGERRAVAEKAVFPKSGMVVLYLKSDATERKYKRMDFAY</sequence>
<proteinExistence type="predicted"/>
<evidence type="ECO:0000313" key="3">
    <source>
        <dbReference type="Proteomes" id="UP001193680"/>
    </source>
</evidence>
<dbReference type="Proteomes" id="UP001193680">
    <property type="component" value="Unassembled WGS sequence"/>
</dbReference>